<evidence type="ECO:0000259" key="1">
    <source>
        <dbReference type="PROSITE" id="PS50041"/>
    </source>
</evidence>
<dbReference type="InterPro" id="IPR001304">
    <property type="entry name" value="C-type_lectin-like"/>
</dbReference>
<evidence type="ECO:0000313" key="2">
    <source>
        <dbReference type="Proteomes" id="UP000085678"/>
    </source>
</evidence>
<dbReference type="KEGG" id="lak:106156408"/>
<organism evidence="2 3">
    <name type="scientific">Lingula anatina</name>
    <name type="common">Brachiopod</name>
    <name type="synonym">Lingula unguis</name>
    <dbReference type="NCBI Taxonomy" id="7574"/>
    <lineage>
        <taxon>Eukaryota</taxon>
        <taxon>Metazoa</taxon>
        <taxon>Spiralia</taxon>
        <taxon>Lophotrochozoa</taxon>
        <taxon>Brachiopoda</taxon>
        <taxon>Linguliformea</taxon>
        <taxon>Lingulata</taxon>
        <taxon>Lingulida</taxon>
        <taxon>Linguloidea</taxon>
        <taxon>Lingulidae</taxon>
        <taxon>Lingula</taxon>
    </lineage>
</organism>
<dbReference type="AlphaFoldDB" id="A0A1S3HNK3"/>
<proteinExistence type="predicted"/>
<gene>
    <name evidence="3" type="primary">LOC106156408</name>
</gene>
<dbReference type="OrthoDB" id="6157090at2759"/>
<reference evidence="3" key="1">
    <citation type="submission" date="2025-08" db="UniProtKB">
        <authorList>
            <consortium name="RefSeq"/>
        </authorList>
    </citation>
    <scope>IDENTIFICATION</scope>
    <source>
        <tissue evidence="3">Gonads</tissue>
    </source>
</reference>
<dbReference type="Proteomes" id="UP000085678">
    <property type="component" value="Unplaced"/>
</dbReference>
<dbReference type="Gene3D" id="3.10.100.10">
    <property type="entry name" value="Mannose-Binding Protein A, subunit A"/>
    <property type="match status" value="1"/>
</dbReference>
<accession>A0A1S3HNK3</accession>
<evidence type="ECO:0000313" key="3">
    <source>
        <dbReference type="RefSeq" id="XP_013387111.1"/>
    </source>
</evidence>
<dbReference type="InterPro" id="IPR016186">
    <property type="entry name" value="C-type_lectin-like/link_sf"/>
</dbReference>
<dbReference type="InterPro" id="IPR016187">
    <property type="entry name" value="CTDL_fold"/>
</dbReference>
<dbReference type="RefSeq" id="XP_013387111.1">
    <property type="nucleotide sequence ID" value="XM_013531657.1"/>
</dbReference>
<dbReference type="SUPFAM" id="SSF56436">
    <property type="entry name" value="C-type lectin-like"/>
    <property type="match status" value="1"/>
</dbReference>
<dbReference type="Pfam" id="PF00059">
    <property type="entry name" value="Lectin_C"/>
    <property type="match status" value="1"/>
</dbReference>
<dbReference type="GeneID" id="106156408"/>
<dbReference type="PANTHER" id="PTHR22803">
    <property type="entry name" value="MANNOSE, PHOSPHOLIPASE, LECTIN RECEPTOR RELATED"/>
    <property type="match status" value="1"/>
</dbReference>
<name>A0A1S3HNK3_LINAN</name>
<dbReference type="InterPro" id="IPR050111">
    <property type="entry name" value="C-type_lectin/snaclec_domain"/>
</dbReference>
<dbReference type="SMART" id="SM00034">
    <property type="entry name" value="CLECT"/>
    <property type="match status" value="1"/>
</dbReference>
<sequence>MQQWNRTCATGWVAHNSTCYQFNANLQLSWYDAATYCRSQGAEMVTIQSKRTQNFIEDKVRDMGFQTEIWLGGSDIDLNPKELHWADGTKITEAYSNWEPAQPKKSSKSLCVQMRADDRKWTTSEHCLHEQQFICQVSDDRVVFPPTVLPG</sequence>
<dbReference type="InParanoid" id="A0A1S3HNK3"/>
<protein>
    <submittedName>
        <fullName evidence="3">CD209 antigen-like protein E</fullName>
    </submittedName>
</protein>
<feature type="domain" description="C-type lectin" evidence="1">
    <location>
        <begin position="15"/>
        <end position="136"/>
    </location>
</feature>
<keyword evidence="2" id="KW-1185">Reference proteome</keyword>
<dbReference type="PROSITE" id="PS50041">
    <property type="entry name" value="C_TYPE_LECTIN_2"/>
    <property type="match status" value="1"/>
</dbReference>
<dbReference type="CDD" id="cd00037">
    <property type="entry name" value="CLECT"/>
    <property type="match status" value="1"/>
</dbReference>